<dbReference type="Pfam" id="PF01510">
    <property type="entry name" value="Amidase_2"/>
    <property type="match status" value="1"/>
</dbReference>
<evidence type="ECO:0000256" key="3">
    <source>
        <dbReference type="ARBA" id="ARBA00022859"/>
    </source>
</evidence>
<name>A0A0L0CQ78_LUCCU</name>
<dbReference type="GO" id="GO:0009253">
    <property type="term" value="P:peptidoglycan catabolic process"/>
    <property type="evidence" value="ECO:0007669"/>
    <property type="project" value="InterPro"/>
</dbReference>
<sequence>MKAHILFKHIFALNLFKSFYLTSSEGIQQRRKYYGSLDDTIITIEADESTPLLADHLIWPDNNNNSNQSDNESEKPTLKYGVSSWSFGSSNASSNGSDYSAYSTKSFKSHFTELRVLLFALILAAALSIAIYLLVIESRLPSITLSLDLVSHDIWSHKTIPKFSHLQHNNVDHIILMQTGNSNCDTSGECLKNKKLNQPEELPYNFLIGGDGQAYEVRGWQYESSMKGVPQERSLVIGVIGNFDHNTPQKVLLQTAKSLIQESVKRRMVNRNYEIYGLRRNDHDRNEGQELFSEIMNWPKFSGFLTKF</sequence>
<feature type="chain" id="PRO_5005536757" description="Peptidoglycan recognition protein family domain-containing protein" evidence="5">
    <location>
        <begin position="27"/>
        <end position="308"/>
    </location>
</feature>
<dbReference type="InterPro" id="IPR015510">
    <property type="entry name" value="PGRP"/>
</dbReference>
<evidence type="ECO:0000313" key="8">
    <source>
        <dbReference type="Proteomes" id="UP000037069"/>
    </source>
</evidence>
<dbReference type="GO" id="GO:0008270">
    <property type="term" value="F:zinc ion binding"/>
    <property type="evidence" value="ECO:0007669"/>
    <property type="project" value="InterPro"/>
</dbReference>
<reference evidence="7 8" key="1">
    <citation type="journal article" date="2015" name="Nat. Commun.">
        <title>Lucilia cuprina genome unlocks parasitic fly biology to underpin future interventions.</title>
        <authorList>
            <person name="Anstead C.A."/>
            <person name="Korhonen P.K."/>
            <person name="Young N.D."/>
            <person name="Hall R.S."/>
            <person name="Jex A.R."/>
            <person name="Murali S.C."/>
            <person name="Hughes D.S."/>
            <person name="Lee S.F."/>
            <person name="Perry T."/>
            <person name="Stroehlein A.J."/>
            <person name="Ansell B.R."/>
            <person name="Breugelmans B."/>
            <person name="Hofmann A."/>
            <person name="Qu J."/>
            <person name="Dugan S."/>
            <person name="Lee S.L."/>
            <person name="Chao H."/>
            <person name="Dinh H."/>
            <person name="Han Y."/>
            <person name="Doddapaneni H.V."/>
            <person name="Worley K.C."/>
            <person name="Muzny D.M."/>
            <person name="Ioannidis P."/>
            <person name="Waterhouse R.M."/>
            <person name="Zdobnov E.M."/>
            <person name="James P.J."/>
            <person name="Bagnall N.H."/>
            <person name="Kotze A.C."/>
            <person name="Gibbs R.A."/>
            <person name="Richards S."/>
            <person name="Batterham P."/>
            <person name="Gasser R.B."/>
        </authorList>
    </citation>
    <scope>NUCLEOTIDE SEQUENCE [LARGE SCALE GENOMIC DNA]</scope>
    <source>
        <strain evidence="7 8">LS</strain>
        <tissue evidence="7">Full body</tissue>
    </source>
</reference>
<dbReference type="Gene3D" id="3.40.80.10">
    <property type="entry name" value="Peptidoglycan recognition protein-like"/>
    <property type="match status" value="1"/>
</dbReference>
<keyword evidence="3" id="KW-0391">Immunity</keyword>
<evidence type="ECO:0000259" key="6">
    <source>
        <dbReference type="SMART" id="SM00701"/>
    </source>
</evidence>
<dbReference type="PANTHER" id="PTHR11022:SF73">
    <property type="entry name" value="PEPTIDOGLYCAN-RECOGNITION PROTEIN LD"/>
    <property type="match status" value="1"/>
</dbReference>
<dbReference type="PANTHER" id="PTHR11022">
    <property type="entry name" value="PEPTIDOGLYCAN RECOGNITION PROTEIN"/>
    <property type="match status" value="1"/>
</dbReference>
<dbReference type="EMBL" id="JRES01000080">
    <property type="protein sequence ID" value="KNC34342.1"/>
    <property type="molecule type" value="Genomic_DNA"/>
</dbReference>
<keyword evidence="4" id="KW-0472">Membrane</keyword>
<evidence type="ECO:0000256" key="2">
    <source>
        <dbReference type="ARBA" id="ARBA00022588"/>
    </source>
</evidence>
<dbReference type="STRING" id="7375.A0A0L0CQ78"/>
<dbReference type="InterPro" id="IPR036505">
    <property type="entry name" value="Amidase/PGRP_sf"/>
</dbReference>
<comment type="similarity">
    <text evidence="1">Belongs to the N-acetylmuramoyl-L-alanine amidase 2 family.</text>
</comment>
<evidence type="ECO:0000256" key="5">
    <source>
        <dbReference type="SAM" id="SignalP"/>
    </source>
</evidence>
<dbReference type="OrthoDB" id="7939567at2759"/>
<keyword evidence="4" id="KW-0812">Transmembrane</keyword>
<dbReference type="InterPro" id="IPR006619">
    <property type="entry name" value="PGRP_domain_met/bac"/>
</dbReference>
<dbReference type="AlphaFoldDB" id="A0A0L0CQ78"/>
<dbReference type="GO" id="GO:0008745">
    <property type="term" value="F:N-acetylmuramoyl-L-alanine amidase activity"/>
    <property type="evidence" value="ECO:0007669"/>
    <property type="project" value="InterPro"/>
</dbReference>
<dbReference type="CDD" id="cd06583">
    <property type="entry name" value="PGRP"/>
    <property type="match status" value="1"/>
</dbReference>
<evidence type="ECO:0000313" key="7">
    <source>
        <dbReference type="EMBL" id="KNC34342.1"/>
    </source>
</evidence>
<keyword evidence="5" id="KW-0732">Signal</keyword>
<dbReference type="GO" id="GO:0045087">
    <property type="term" value="P:innate immune response"/>
    <property type="evidence" value="ECO:0007669"/>
    <property type="project" value="UniProtKB-KW"/>
</dbReference>
<dbReference type="Proteomes" id="UP000037069">
    <property type="component" value="Unassembled WGS sequence"/>
</dbReference>
<evidence type="ECO:0000256" key="4">
    <source>
        <dbReference type="SAM" id="Phobius"/>
    </source>
</evidence>
<proteinExistence type="inferred from homology"/>
<comment type="caution">
    <text evidence="7">The sequence shown here is derived from an EMBL/GenBank/DDBJ whole genome shotgun (WGS) entry which is preliminary data.</text>
</comment>
<keyword evidence="8" id="KW-1185">Reference proteome</keyword>
<dbReference type="InterPro" id="IPR002502">
    <property type="entry name" value="Amidase_domain"/>
</dbReference>
<organism evidence="7 8">
    <name type="scientific">Lucilia cuprina</name>
    <name type="common">Green bottle fly</name>
    <name type="synonym">Australian sheep blowfly</name>
    <dbReference type="NCBI Taxonomy" id="7375"/>
    <lineage>
        <taxon>Eukaryota</taxon>
        <taxon>Metazoa</taxon>
        <taxon>Ecdysozoa</taxon>
        <taxon>Arthropoda</taxon>
        <taxon>Hexapoda</taxon>
        <taxon>Insecta</taxon>
        <taxon>Pterygota</taxon>
        <taxon>Neoptera</taxon>
        <taxon>Endopterygota</taxon>
        <taxon>Diptera</taxon>
        <taxon>Brachycera</taxon>
        <taxon>Muscomorpha</taxon>
        <taxon>Oestroidea</taxon>
        <taxon>Calliphoridae</taxon>
        <taxon>Luciliinae</taxon>
        <taxon>Lucilia</taxon>
    </lineage>
</organism>
<keyword evidence="4" id="KW-1133">Transmembrane helix</keyword>
<dbReference type="SUPFAM" id="SSF55846">
    <property type="entry name" value="N-acetylmuramoyl-L-alanine amidase-like"/>
    <property type="match status" value="1"/>
</dbReference>
<feature type="transmembrane region" description="Helical" evidence="4">
    <location>
        <begin position="116"/>
        <end position="135"/>
    </location>
</feature>
<evidence type="ECO:0000256" key="1">
    <source>
        <dbReference type="ARBA" id="ARBA00007553"/>
    </source>
</evidence>
<keyword evidence="2" id="KW-0399">Innate immunity</keyword>
<dbReference type="OMA" id="CETYEAR"/>
<accession>A0A0L0CQ78</accession>
<dbReference type="SMART" id="SM00701">
    <property type="entry name" value="PGRP"/>
    <property type="match status" value="1"/>
</dbReference>
<gene>
    <name evidence="7" type="ORF">FF38_05972</name>
</gene>
<protein>
    <recommendedName>
        <fullName evidence="6">Peptidoglycan recognition protein family domain-containing protein</fullName>
    </recommendedName>
</protein>
<feature type="domain" description="Peptidoglycan recognition protein family" evidence="6">
    <location>
        <begin position="147"/>
        <end position="282"/>
    </location>
</feature>
<feature type="signal peptide" evidence="5">
    <location>
        <begin position="1"/>
        <end position="26"/>
    </location>
</feature>